<dbReference type="InterPro" id="IPR039420">
    <property type="entry name" value="WalR-like"/>
</dbReference>
<dbReference type="SMART" id="SM00862">
    <property type="entry name" value="Trans_reg_C"/>
    <property type="match status" value="1"/>
</dbReference>
<reference evidence="12 13" key="1">
    <citation type="journal article" date="2006" name="J. Bacteriol.">
        <title>Complete genome sequence of the dehalorespiring bacterium Desulfitobacterium hafniense Y51 and comparison with Dehalococcoides ethenogenes 195.</title>
        <authorList>
            <person name="Nonaka H."/>
            <person name="Keresztes G."/>
            <person name="Shinoda Y."/>
            <person name="Ikenaga Y."/>
            <person name="Abe M."/>
            <person name="Naito K."/>
            <person name="Inatomi K."/>
            <person name="Furukawa K."/>
            <person name="Inui M."/>
            <person name="Yukawa H."/>
        </authorList>
    </citation>
    <scope>NUCLEOTIDE SEQUENCE [LARGE SCALE GENOMIC DNA]</scope>
    <source>
        <strain evidence="12 13">Y51</strain>
    </source>
</reference>
<dbReference type="KEGG" id="dsy:DSY0102"/>
<keyword evidence="2 8" id="KW-0597">Phosphoprotein</keyword>
<evidence type="ECO:0000256" key="9">
    <source>
        <dbReference type="PROSITE-ProRule" id="PRU01091"/>
    </source>
</evidence>
<dbReference type="GO" id="GO:0006355">
    <property type="term" value="P:regulation of DNA-templated transcription"/>
    <property type="evidence" value="ECO:0007669"/>
    <property type="project" value="InterPro"/>
</dbReference>
<feature type="modified residue" description="4-aspartylphosphate" evidence="8">
    <location>
        <position position="79"/>
    </location>
</feature>
<dbReference type="Gene3D" id="1.10.10.10">
    <property type="entry name" value="Winged helix-like DNA-binding domain superfamily/Winged helix DNA-binding domain"/>
    <property type="match status" value="1"/>
</dbReference>
<dbReference type="CDD" id="cd00383">
    <property type="entry name" value="trans_reg_C"/>
    <property type="match status" value="1"/>
</dbReference>
<dbReference type="Proteomes" id="UP000001946">
    <property type="component" value="Chromosome"/>
</dbReference>
<dbReference type="STRING" id="138119.DSY0102"/>
<dbReference type="AlphaFoldDB" id="Q252A1"/>
<gene>
    <name evidence="12" type="ordered locus">DSY0102</name>
</gene>
<name>Q252A1_DESHY</name>
<keyword evidence="5 9" id="KW-0238">DNA-binding</keyword>
<keyword evidence="3" id="KW-0902">Two-component regulatory system</keyword>
<dbReference type="Gene3D" id="6.10.250.690">
    <property type="match status" value="1"/>
</dbReference>
<dbReference type="PROSITE" id="PS50110">
    <property type="entry name" value="RESPONSE_REGULATORY"/>
    <property type="match status" value="1"/>
</dbReference>
<dbReference type="FunFam" id="1.10.10.10:FF:000018">
    <property type="entry name" value="DNA-binding response regulator ResD"/>
    <property type="match status" value="1"/>
</dbReference>
<protein>
    <recommendedName>
        <fullName evidence="1">Stage 0 sporulation protein A homolog</fullName>
    </recommendedName>
</protein>
<evidence type="ECO:0000256" key="5">
    <source>
        <dbReference type="ARBA" id="ARBA00023125"/>
    </source>
</evidence>
<evidence type="ECO:0000256" key="2">
    <source>
        <dbReference type="ARBA" id="ARBA00022553"/>
    </source>
</evidence>
<accession>Q252A1</accession>
<dbReference type="SUPFAM" id="SSF52172">
    <property type="entry name" value="CheY-like"/>
    <property type="match status" value="1"/>
</dbReference>
<evidence type="ECO:0000259" key="11">
    <source>
        <dbReference type="PROSITE" id="PS51755"/>
    </source>
</evidence>
<dbReference type="InterPro" id="IPR001867">
    <property type="entry name" value="OmpR/PhoB-type_DNA-bd"/>
</dbReference>
<dbReference type="InterPro" id="IPR036388">
    <property type="entry name" value="WH-like_DNA-bd_sf"/>
</dbReference>
<organism evidence="12 13">
    <name type="scientific">Desulfitobacterium hafniense (strain Y51)</name>
    <dbReference type="NCBI Taxonomy" id="138119"/>
    <lineage>
        <taxon>Bacteria</taxon>
        <taxon>Bacillati</taxon>
        <taxon>Bacillota</taxon>
        <taxon>Clostridia</taxon>
        <taxon>Eubacteriales</taxon>
        <taxon>Desulfitobacteriaceae</taxon>
        <taxon>Desulfitobacterium</taxon>
    </lineage>
</organism>
<keyword evidence="6" id="KW-0804">Transcription</keyword>
<dbReference type="PANTHER" id="PTHR48111">
    <property type="entry name" value="REGULATOR OF RPOS"/>
    <property type="match status" value="1"/>
</dbReference>
<evidence type="ECO:0000256" key="7">
    <source>
        <dbReference type="ARBA" id="ARBA00024867"/>
    </source>
</evidence>
<dbReference type="SMART" id="SM00448">
    <property type="entry name" value="REC"/>
    <property type="match status" value="1"/>
</dbReference>
<dbReference type="GO" id="GO:0000156">
    <property type="term" value="F:phosphorelay response regulator activity"/>
    <property type="evidence" value="ECO:0007669"/>
    <property type="project" value="TreeGrafter"/>
</dbReference>
<dbReference type="FunFam" id="3.40.50.2300:FF:000001">
    <property type="entry name" value="DNA-binding response regulator PhoB"/>
    <property type="match status" value="1"/>
</dbReference>
<dbReference type="Pfam" id="PF00486">
    <property type="entry name" value="Trans_reg_C"/>
    <property type="match status" value="1"/>
</dbReference>
<dbReference type="GO" id="GO:0000976">
    <property type="term" value="F:transcription cis-regulatory region binding"/>
    <property type="evidence" value="ECO:0007669"/>
    <property type="project" value="TreeGrafter"/>
</dbReference>
<dbReference type="GO" id="GO:0005829">
    <property type="term" value="C:cytosol"/>
    <property type="evidence" value="ECO:0007669"/>
    <property type="project" value="TreeGrafter"/>
</dbReference>
<dbReference type="EMBL" id="AP008230">
    <property type="protein sequence ID" value="BAE81891.1"/>
    <property type="molecule type" value="Genomic_DNA"/>
</dbReference>
<evidence type="ECO:0000313" key="12">
    <source>
        <dbReference type="EMBL" id="BAE81891.1"/>
    </source>
</evidence>
<dbReference type="Pfam" id="PF00072">
    <property type="entry name" value="Response_reg"/>
    <property type="match status" value="1"/>
</dbReference>
<dbReference type="PANTHER" id="PTHR48111:SF2">
    <property type="entry name" value="RESPONSE REGULATOR SAER"/>
    <property type="match status" value="1"/>
</dbReference>
<feature type="domain" description="OmpR/PhoB-type" evidence="11">
    <location>
        <begin position="157"/>
        <end position="256"/>
    </location>
</feature>
<dbReference type="GO" id="GO:0032993">
    <property type="term" value="C:protein-DNA complex"/>
    <property type="evidence" value="ECO:0007669"/>
    <property type="project" value="TreeGrafter"/>
</dbReference>
<evidence type="ECO:0000256" key="6">
    <source>
        <dbReference type="ARBA" id="ARBA00023163"/>
    </source>
</evidence>
<feature type="DNA-binding region" description="OmpR/PhoB-type" evidence="9">
    <location>
        <begin position="157"/>
        <end position="256"/>
    </location>
</feature>
<evidence type="ECO:0000256" key="1">
    <source>
        <dbReference type="ARBA" id="ARBA00018672"/>
    </source>
</evidence>
<dbReference type="InterPro" id="IPR001789">
    <property type="entry name" value="Sig_transdc_resp-reg_receiver"/>
</dbReference>
<dbReference type="PROSITE" id="PS51755">
    <property type="entry name" value="OMPR_PHOB"/>
    <property type="match status" value="1"/>
</dbReference>
<keyword evidence="4" id="KW-0805">Transcription regulation</keyword>
<keyword evidence="13" id="KW-1185">Reference proteome</keyword>
<evidence type="ECO:0000256" key="4">
    <source>
        <dbReference type="ARBA" id="ARBA00023015"/>
    </source>
</evidence>
<proteinExistence type="predicted"/>
<evidence type="ECO:0000259" key="10">
    <source>
        <dbReference type="PROSITE" id="PS50110"/>
    </source>
</evidence>
<dbReference type="CDD" id="cd17574">
    <property type="entry name" value="REC_OmpR"/>
    <property type="match status" value="1"/>
</dbReference>
<evidence type="ECO:0000256" key="8">
    <source>
        <dbReference type="PROSITE-ProRule" id="PRU00169"/>
    </source>
</evidence>
<dbReference type="InterPro" id="IPR011006">
    <property type="entry name" value="CheY-like_superfamily"/>
</dbReference>
<sequence>MSSPEFSQRIFHAIVRNIACRGGVNMPENSTILVVDDDPEIREIIHILLQREGFAVQVAADADTALATLTPGVDLAILDIMMPGKSGFELCSEIRKTTTIPILFLTAKNQDADKAEGFSCGGDDYLVKPFSSIELISRVKALLRRYLIYQKQEPASKKEVRLGDLYIDLDTGTVARSGEKIALTSMEYQVFRLLLLNRRKVFSAKEIYEHIWQEPFLPLSNNTIMVHIKNLRRKLEKDVGRPQYIRTVWGKGYYIE</sequence>
<comment type="function">
    <text evidence="7">May play the central regulatory role in sporulation. It may be an element of the effector pathway responsible for the activation of sporulation genes in response to nutritional stress. Spo0A may act in concert with spo0H (a sigma factor) to control the expression of some genes that are critical to the sporulation process.</text>
</comment>
<dbReference type="InterPro" id="IPR016032">
    <property type="entry name" value="Sig_transdc_resp-reg_C-effctor"/>
</dbReference>
<dbReference type="HOGENOM" id="CLU_000445_30_4_9"/>
<dbReference type="eggNOG" id="COG0745">
    <property type="taxonomic scope" value="Bacteria"/>
</dbReference>
<evidence type="ECO:0000313" key="13">
    <source>
        <dbReference type="Proteomes" id="UP000001946"/>
    </source>
</evidence>
<dbReference type="Gene3D" id="3.40.50.2300">
    <property type="match status" value="1"/>
</dbReference>
<dbReference type="SUPFAM" id="SSF46894">
    <property type="entry name" value="C-terminal effector domain of the bipartite response regulators"/>
    <property type="match status" value="1"/>
</dbReference>
<evidence type="ECO:0000256" key="3">
    <source>
        <dbReference type="ARBA" id="ARBA00023012"/>
    </source>
</evidence>
<feature type="domain" description="Response regulatory" evidence="10">
    <location>
        <begin position="31"/>
        <end position="143"/>
    </location>
</feature>